<dbReference type="RefSeq" id="XP_022097067.1">
    <property type="nucleotide sequence ID" value="XM_022241375.1"/>
</dbReference>
<feature type="region of interest" description="Disordered" evidence="1">
    <location>
        <begin position="293"/>
        <end position="472"/>
    </location>
</feature>
<feature type="region of interest" description="Disordered" evidence="1">
    <location>
        <begin position="46"/>
        <end position="75"/>
    </location>
</feature>
<dbReference type="InterPro" id="IPR005607">
    <property type="entry name" value="BSD_dom"/>
</dbReference>
<dbReference type="KEGG" id="aplc:110982739"/>
<organism evidence="3 4">
    <name type="scientific">Acanthaster planci</name>
    <name type="common">Crown-of-thorns starfish</name>
    <dbReference type="NCBI Taxonomy" id="133434"/>
    <lineage>
        <taxon>Eukaryota</taxon>
        <taxon>Metazoa</taxon>
        <taxon>Echinodermata</taxon>
        <taxon>Eleutherozoa</taxon>
        <taxon>Asterozoa</taxon>
        <taxon>Asteroidea</taxon>
        <taxon>Valvatacea</taxon>
        <taxon>Valvatida</taxon>
        <taxon>Acanthasteridae</taxon>
        <taxon>Acanthaster</taxon>
    </lineage>
</organism>
<dbReference type="PROSITE" id="PS50858">
    <property type="entry name" value="BSD"/>
    <property type="match status" value="1"/>
</dbReference>
<dbReference type="Proteomes" id="UP000694845">
    <property type="component" value="Unplaced"/>
</dbReference>
<feature type="compositionally biased region" description="Polar residues" evidence="1">
    <location>
        <begin position="61"/>
        <end position="73"/>
    </location>
</feature>
<dbReference type="Gene3D" id="1.10.3970.10">
    <property type="entry name" value="BSD domain"/>
    <property type="match status" value="1"/>
</dbReference>
<dbReference type="InterPro" id="IPR051494">
    <property type="entry name" value="BSD_domain-containing"/>
</dbReference>
<feature type="compositionally biased region" description="Polar residues" evidence="1">
    <location>
        <begin position="412"/>
        <end position="423"/>
    </location>
</feature>
<sequence>MATGTGGKDEGSWWGGWIEAAKQKSAVALEQMKKDLNEFGSTIQRDTSTAVASSAGVIRESLNTEPDESSTSSRVKKGFSDWLSGLSESLAPKNPGIDEETHQPASSKTSHHIFDRAKARLHSMQIDAGTYCTDPEGPPHVYEEWLQSFDIDRYKGDISELLVANTDVRAIYTKLVPAVVSNADFWGRYFYKVHQLEQDEARRTALKERAEMTSSQTFDEEELQWDDDEEDLSAALNAHECRSSPVKQPHTDDRVAGQPTNRALAELREHPQSSHGGEDEEAVITATATQADLPCQQQQPPTQELYTKPADQDDQTTSRTSLFEQISGVGDPSQEHDSVVLDSSEENDSKDAPTQREDAENMELSDECGEDEDLIESKESNEAQDTKGRSADGDALVIQVSSEETPIEKKTSPSGSDASNKDSSLSDDWEKDFDDIDVTDEDLAAAAYKTKTQPSDANDDDDDDLDDWESWE</sequence>
<dbReference type="InterPro" id="IPR035925">
    <property type="entry name" value="BSD_dom_sf"/>
</dbReference>
<accession>A0A8B7YWK1</accession>
<dbReference type="GeneID" id="110982739"/>
<feature type="domain" description="BSD" evidence="2">
    <location>
        <begin position="145"/>
        <end position="197"/>
    </location>
</feature>
<feature type="compositionally biased region" description="Acidic residues" evidence="1">
    <location>
        <begin position="457"/>
        <end position="472"/>
    </location>
</feature>
<dbReference type="PANTHER" id="PTHR16019">
    <property type="entry name" value="SYNAPSE-ASSOCIATED PROTEIN"/>
    <property type="match status" value="1"/>
</dbReference>
<evidence type="ECO:0000256" key="1">
    <source>
        <dbReference type="SAM" id="MobiDB-lite"/>
    </source>
</evidence>
<dbReference type="AlphaFoldDB" id="A0A8B7YWK1"/>
<feature type="compositionally biased region" description="Polar residues" evidence="1">
    <location>
        <begin position="293"/>
        <end position="305"/>
    </location>
</feature>
<name>A0A8B7YWK1_ACAPL</name>
<dbReference type="GO" id="GO:0005737">
    <property type="term" value="C:cytoplasm"/>
    <property type="evidence" value="ECO:0007669"/>
    <property type="project" value="TreeGrafter"/>
</dbReference>
<evidence type="ECO:0000259" key="2">
    <source>
        <dbReference type="PROSITE" id="PS50858"/>
    </source>
</evidence>
<keyword evidence="3" id="KW-1185">Reference proteome</keyword>
<feature type="compositionally biased region" description="Acidic residues" evidence="1">
    <location>
        <begin position="360"/>
        <end position="374"/>
    </location>
</feature>
<dbReference type="OMA" id="HIFDRAK"/>
<feature type="compositionally biased region" description="Polar residues" evidence="1">
    <location>
        <begin position="315"/>
        <end position="324"/>
    </location>
</feature>
<proteinExistence type="predicted"/>
<feature type="region of interest" description="Disordered" evidence="1">
    <location>
        <begin position="90"/>
        <end position="110"/>
    </location>
</feature>
<evidence type="ECO:0000313" key="4">
    <source>
        <dbReference type="RefSeq" id="XP_022097067.1"/>
    </source>
</evidence>
<feature type="compositionally biased region" description="Basic and acidic residues" evidence="1">
    <location>
        <begin position="347"/>
        <end position="359"/>
    </location>
</feature>
<evidence type="ECO:0000313" key="3">
    <source>
        <dbReference type="Proteomes" id="UP000694845"/>
    </source>
</evidence>
<feature type="compositionally biased region" description="Basic and acidic residues" evidence="1">
    <location>
        <begin position="375"/>
        <end position="392"/>
    </location>
</feature>
<feature type="compositionally biased region" description="Acidic residues" evidence="1">
    <location>
        <begin position="425"/>
        <end position="443"/>
    </location>
</feature>
<protein>
    <submittedName>
        <fullName evidence="4">BSD domain-containing protein 1-like</fullName>
    </submittedName>
</protein>
<dbReference type="OrthoDB" id="73788at2759"/>
<dbReference type="Pfam" id="PF03909">
    <property type="entry name" value="BSD"/>
    <property type="match status" value="1"/>
</dbReference>
<reference evidence="4" key="1">
    <citation type="submission" date="2025-08" db="UniProtKB">
        <authorList>
            <consortium name="RefSeq"/>
        </authorList>
    </citation>
    <scope>IDENTIFICATION</scope>
</reference>
<dbReference type="SMART" id="SM00751">
    <property type="entry name" value="BSD"/>
    <property type="match status" value="1"/>
</dbReference>
<dbReference type="PANTHER" id="PTHR16019:SF5">
    <property type="entry name" value="BSD DOMAIN-CONTAINING PROTEIN 1"/>
    <property type="match status" value="1"/>
</dbReference>
<gene>
    <name evidence="4" type="primary">LOC110982739</name>
</gene>
<dbReference type="SUPFAM" id="SSF140383">
    <property type="entry name" value="BSD domain-like"/>
    <property type="match status" value="1"/>
</dbReference>